<keyword evidence="8 13" id="KW-0235">DNA replication</keyword>
<dbReference type="InterPro" id="IPR003141">
    <property type="entry name" value="Pol/His_phosphatase_N"/>
</dbReference>
<evidence type="ECO:0000313" key="16">
    <source>
        <dbReference type="EMBL" id="RFO97897.1"/>
    </source>
</evidence>
<dbReference type="InterPro" id="IPR016195">
    <property type="entry name" value="Pol/histidinol_Pase-like"/>
</dbReference>
<dbReference type="Gene3D" id="3.20.20.140">
    <property type="entry name" value="Metal-dependent hydrolases"/>
    <property type="match status" value="1"/>
</dbReference>
<keyword evidence="7 13" id="KW-0548">Nucleotidyltransferase</keyword>
<evidence type="ECO:0000256" key="13">
    <source>
        <dbReference type="HAMAP-Rule" id="MF_01902"/>
    </source>
</evidence>
<evidence type="ECO:0000256" key="3">
    <source>
        <dbReference type="ARBA" id="ARBA00012417"/>
    </source>
</evidence>
<evidence type="ECO:0000256" key="2">
    <source>
        <dbReference type="ARBA" id="ARBA00007391"/>
    </source>
</evidence>
<sequence>MTLPAYAELHCLSNFSFQRAASQPEELVERAHKLGYSALALTDECSVAGVVRAHGEAERLKLKLLLGSEFVVRLDGGAVFTLVALAHNLAGWGNLCEFITRARRAAPKGEYLVRWVDVQEQTLADCEIILCGLDSLGMEAAWAVGVRIHALYPQHVWLSLTLGLAGTDALRQERARQLARLTGLPLVATGQVQMHVRSRKPLHDVLTAVRMGKPVAQCGFALQANAELHLRTRARLAALYPPALLEATQTIAARCHFKLQELRYQYPQEAVLPGQTPAQTLRQYTEEGARERYPAGVGATVQAQIEHELTLITELRYEMYFLTVHDLVRFARGRGILCQGRGSAANSAVCYCLGVTEVNPALSNLLFERFISRERDEPPDIDVDFEHQRREEVIQYIYTKYGRARAAITAVVASYRPRSALRDVGRALDIPEVLITAMAKEHPGMYSREVLVERLQSAIERVQGEVVFKLPPPRRLAQWLDLACQLQRFPRHLSQHVGGFVLTQGPLTRLVPVENASMKDRSVIQWDKDDLDAVGLLKVDVLALGMLSAIRRCLMLIEQWRGKPMRMQDIPSEDRATYAMICRADTVGVFQIESRAQMSMLPRLKPQCFYDLVVEVAIVRPGPIQGGMVHPYLLARANPEAVAYASPQIREALKRTHGVPIFQEQVMQVAMAAANFSAGESDQLRRSMAAWKRKGGVHKFHDRLVGGMLKNGYTQEYADQLFKQIEGFGEYGFPESHAASFALLVYASCWLKWHEPACFLAAMLNSQPLGFYGPAQLVQDAQRHGVQVRAVDVAHSEWDCTLEVPDGPGAQLLPGMSAQDPQHQTTGQPLPSPERALQPAVRLGLRMVSGLSSAVAERISQQRALSPFASTQDLALRCQLDVGDLRALASADALQSLSGHRRQQVWEASALRLAPALLAGVPIDEEALELEAAGEGEEVVFDYAALGLSLRRHPLALLRAQLTPKRLLTAEQMRHYPSGRLVRACGIVTMRQQPQTAKGVVFVTLEDETGSVNVIIWKAVKEQFREVLYRARLMAVYGIWQRDEVAPNPGSARPPDGVQPFLGRPGERLSGGEVRHVVAKRLVDLTPLLGELSTVSRDFH</sequence>
<keyword evidence="5 13" id="KW-0963">Cytoplasm</keyword>
<dbReference type="Pfam" id="PF14579">
    <property type="entry name" value="HHH_6"/>
    <property type="match status" value="1"/>
</dbReference>
<dbReference type="CDD" id="cd04485">
    <property type="entry name" value="DnaE_OBF"/>
    <property type="match status" value="1"/>
</dbReference>
<feature type="domain" description="Polymerase/histidinol phosphatase N-terminal" evidence="15">
    <location>
        <begin position="7"/>
        <end position="74"/>
    </location>
</feature>
<evidence type="ECO:0000256" key="10">
    <source>
        <dbReference type="ARBA" id="ARBA00022932"/>
    </source>
</evidence>
<dbReference type="GO" id="GO:0005737">
    <property type="term" value="C:cytoplasm"/>
    <property type="evidence" value="ECO:0007669"/>
    <property type="project" value="UniProtKB-SubCell"/>
</dbReference>
<dbReference type="NCBIfam" id="TIGR00594">
    <property type="entry name" value="polc"/>
    <property type="match status" value="1"/>
</dbReference>
<evidence type="ECO:0000256" key="7">
    <source>
        <dbReference type="ARBA" id="ARBA00022695"/>
    </source>
</evidence>
<comment type="subcellular location">
    <subcellularLocation>
        <location evidence="1 13">Cytoplasm</location>
    </subcellularLocation>
</comment>
<dbReference type="InterPro" id="IPR011708">
    <property type="entry name" value="DNA_pol3_alpha_NTPase_dom"/>
</dbReference>
<dbReference type="RefSeq" id="WP_117174320.1">
    <property type="nucleotide sequence ID" value="NZ_QFZK01000002.1"/>
</dbReference>
<dbReference type="GO" id="GO:0003676">
    <property type="term" value="F:nucleic acid binding"/>
    <property type="evidence" value="ECO:0007669"/>
    <property type="project" value="InterPro"/>
</dbReference>
<evidence type="ECO:0000313" key="17">
    <source>
        <dbReference type="Proteomes" id="UP000260665"/>
    </source>
</evidence>
<dbReference type="OrthoDB" id="9803237at2"/>
<dbReference type="NCBIfam" id="NF004225">
    <property type="entry name" value="PRK05672.1"/>
    <property type="match status" value="1"/>
</dbReference>
<dbReference type="EMBL" id="QFZK01000002">
    <property type="protein sequence ID" value="RFO97897.1"/>
    <property type="molecule type" value="Genomic_DNA"/>
</dbReference>
<dbReference type="PANTHER" id="PTHR32294">
    <property type="entry name" value="DNA POLYMERASE III SUBUNIT ALPHA"/>
    <property type="match status" value="1"/>
</dbReference>
<dbReference type="GO" id="GO:0006281">
    <property type="term" value="P:DNA repair"/>
    <property type="evidence" value="ECO:0007669"/>
    <property type="project" value="UniProtKB-UniRule"/>
</dbReference>
<reference evidence="16 17" key="1">
    <citation type="submission" date="2018-05" db="EMBL/GenBank/DDBJ databases">
        <title>Rhodoferax soyangensis sp.nov., isolated from an oligotrophic freshwater lake.</title>
        <authorList>
            <person name="Park M."/>
        </authorList>
    </citation>
    <scope>NUCLEOTIDE SEQUENCE [LARGE SCALE GENOMIC DNA]</scope>
    <source>
        <strain evidence="16 17">IMCC26218</strain>
    </source>
</reference>
<dbReference type="CDD" id="cd07434">
    <property type="entry name" value="PHP_PolIIIA_DnaE2"/>
    <property type="match status" value="1"/>
</dbReference>
<dbReference type="InterPro" id="IPR004805">
    <property type="entry name" value="DnaE2/DnaE/PolC"/>
</dbReference>
<dbReference type="EC" id="2.7.7.7" evidence="3 13"/>
<comment type="function">
    <text evidence="13">DNA polymerase involved in damage-induced mutagenesis and translesion synthesis (TLS). It is not the major replicative DNA polymerase.</text>
</comment>
<dbReference type="InterPro" id="IPR040982">
    <property type="entry name" value="DNA_pol3_finger"/>
</dbReference>
<dbReference type="Pfam" id="PF01336">
    <property type="entry name" value="tRNA_anti-codon"/>
    <property type="match status" value="1"/>
</dbReference>
<name>A0A3E1REV3_9BURK</name>
<dbReference type="SUPFAM" id="SSF89550">
    <property type="entry name" value="PHP domain-like"/>
    <property type="match status" value="1"/>
</dbReference>
<keyword evidence="17" id="KW-1185">Reference proteome</keyword>
<dbReference type="GO" id="GO:0006260">
    <property type="term" value="P:DNA replication"/>
    <property type="evidence" value="ECO:0007669"/>
    <property type="project" value="UniProtKB-KW"/>
</dbReference>
<gene>
    <name evidence="13" type="primary">dnaE2</name>
    <name evidence="16" type="ORF">DIC66_03995</name>
</gene>
<protein>
    <recommendedName>
        <fullName evidence="4 13">Error-prone DNA polymerase</fullName>
        <ecNumber evidence="3 13">2.7.7.7</ecNumber>
    </recommendedName>
</protein>
<dbReference type="HAMAP" id="MF_01902">
    <property type="entry name" value="DNApol_error_prone"/>
    <property type="match status" value="1"/>
</dbReference>
<dbReference type="GO" id="GO:0008408">
    <property type="term" value="F:3'-5' exonuclease activity"/>
    <property type="evidence" value="ECO:0007669"/>
    <property type="project" value="InterPro"/>
</dbReference>
<evidence type="ECO:0000256" key="6">
    <source>
        <dbReference type="ARBA" id="ARBA00022679"/>
    </source>
</evidence>
<dbReference type="InterPro" id="IPR004365">
    <property type="entry name" value="NA-bd_OB_tRNA"/>
</dbReference>
<comment type="catalytic activity">
    <reaction evidence="12 13">
        <text>DNA(n) + a 2'-deoxyribonucleoside 5'-triphosphate = DNA(n+1) + diphosphate</text>
        <dbReference type="Rhea" id="RHEA:22508"/>
        <dbReference type="Rhea" id="RHEA-COMP:17339"/>
        <dbReference type="Rhea" id="RHEA-COMP:17340"/>
        <dbReference type="ChEBI" id="CHEBI:33019"/>
        <dbReference type="ChEBI" id="CHEBI:61560"/>
        <dbReference type="ChEBI" id="CHEBI:173112"/>
        <dbReference type="EC" id="2.7.7.7"/>
    </reaction>
</comment>
<evidence type="ECO:0000256" key="11">
    <source>
        <dbReference type="ARBA" id="ARBA00023204"/>
    </source>
</evidence>
<dbReference type="InterPro" id="IPR023073">
    <property type="entry name" value="DnaE2"/>
</dbReference>
<evidence type="ECO:0000259" key="15">
    <source>
        <dbReference type="SMART" id="SM00481"/>
    </source>
</evidence>
<dbReference type="Pfam" id="PF07733">
    <property type="entry name" value="DNA_pol3_alpha"/>
    <property type="match status" value="1"/>
</dbReference>
<comment type="caution">
    <text evidence="16">The sequence shown here is derived from an EMBL/GenBank/DDBJ whole genome shotgun (WGS) entry which is preliminary data.</text>
</comment>
<evidence type="ECO:0000256" key="8">
    <source>
        <dbReference type="ARBA" id="ARBA00022705"/>
    </source>
</evidence>
<organism evidence="16 17">
    <name type="scientific">Rhodoferax lacus</name>
    <dbReference type="NCBI Taxonomy" id="2184758"/>
    <lineage>
        <taxon>Bacteria</taxon>
        <taxon>Pseudomonadati</taxon>
        <taxon>Pseudomonadota</taxon>
        <taxon>Betaproteobacteria</taxon>
        <taxon>Burkholderiales</taxon>
        <taxon>Comamonadaceae</taxon>
        <taxon>Rhodoferax</taxon>
    </lineage>
</organism>
<feature type="region of interest" description="Disordered" evidence="14">
    <location>
        <begin position="814"/>
        <end position="834"/>
    </location>
</feature>
<keyword evidence="11 13" id="KW-0234">DNA repair</keyword>
<evidence type="ECO:0000256" key="12">
    <source>
        <dbReference type="ARBA" id="ARBA00049244"/>
    </source>
</evidence>
<dbReference type="InterPro" id="IPR029460">
    <property type="entry name" value="DNAPol_HHH"/>
</dbReference>
<keyword evidence="9 13" id="KW-0227">DNA damage</keyword>
<keyword evidence="6 13" id="KW-0808">Transferase</keyword>
<proteinExistence type="inferred from homology"/>
<dbReference type="PANTHER" id="PTHR32294:SF4">
    <property type="entry name" value="ERROR-PRONE DNA POLYMERASE"/>
    <property type="match status" value="1"/>
</dbReference>
<evidence type="ECO:0000256" key="1">
    <source>
        <dbReference type="ARBA" id="ARBA00004496"/>
    </source>
</evidence>
<dbReference type="AlphaFoldDB" id="A0A3E1REV3"/>
<evidence type="ECO:0000256" key="4">
    <source>
        <dbReference type="ARBA" id="ARBA00017273"/>
    </source>
</evidence>
<dbReference type="InterPro" id="IPR004013">
    <property type="entry name" value="PHP_dom"/>
</dbReference>
<accession>A0A3E1REV3</accession>
<dbReference type="SMART" id="SM00481">
    <property type="entry name" value="POLIIIAc"/>
    <property type="match status" value="1"/>
</dbReference>
<feature type="compositionally biased region" description="Polar residues" evidence="14">
    <location>
        <begin position="819"/>
        <end position="829"/>
    </location>
</feature>
<keyword evidence="10 13" id="KW-0239">DNA-directed DNA polymerase</keyword>
<dbReference type="Proteomes" id="UP000260665">
    <property type="component" value="Unassembled WGS sequence"/>
</dbReference>
<evidence type="ECO:0000256" key="14">
    <source>
        <dbReference type="SAM" id="MobiDB-lite"/>
    </source>
</evidence>
<evidence type="ECO:0000256" key="9">
    <source>
        <dbReference type="ARBA" id="ARBA00022763"/>
    </source>
</evidence>
<evidence type="ECO:0000256" key="5">
    <source>
        <dbReference type="ARBA" id="ARBA00022490"/>
    </source>
</evidence>
<dbReference type="Pfam" id="PF17657">
    <property type="entry name" value="DNA_pol3_finger"/>
    <property type="match status" value="1"/>
</dbReference>
<comment type="similarity">
    <text evidence="2 13">Belongs to the DNA polymerase type-C family. DnaE2 subfamily.</text>
</comment>
<dbReference type="Pfam" id="PF02811">
    <property type="entry name" value="PHP"/>
    <property type="match status" value="1"/>
</dbReference>
<dbReference type="GO" id="GO:0003887">
    <property type="term" value="F:DNA-directed DNA polymerase activity"/>
    <property type="evidence" value="ECO:0007669"/>
    <property type="project" value="UniProtKB-UniRule"/>
</dbReference>